<dbReference type="GO" id="GO:0005634">
    <property type="term" value="C:nucleus"/>
    <property type="evidence" value="ECO:0000318"/>
    <property type="project" value="GO_Central"/>
</dbReference>
<dbReference type="Gene3D" id="6.10.140.2220">
    <property type="match status" value="1"/>
</dbReference>
<dbReference type="GeneID" id="3258660"/>
<dbReference type="RefSeq" id="XP_024513293.1">
    <property type="nucleotide sequence ID" value="XM_024657604.1"/>
</dbReference>
<dbReference type="EMBL" id="AE017347">
    <property type="protein sequence ID" value="AAW44887.2"/>
    <property type="molecule type" value="Genomic_DNA"/>
</dbReference>
<dbReference type="InterPro" id="IPR050869">
    <property type="entry name" value="H3K4_H4K5_MeTrfase"/>
</dbReference>
<dbReference type="OrthoDB" id="265717at2759"/>
<keyword evidence="3" id="KW-0862">Zinc</keyword>
<feature type="compositionally biased region" description="Low complexity" evidence="5">
    <location>
        <begin position="79"/>
        <end position="91"/>
    </location>
</feature>
<accession>Q5KDC4</accession>
<protein>
    <recommendedName>
        <fullName evidence="10">SET domain-containing protein</fullName>
    </recommendedName>
</protein>
<dbReference type="InParanoid" id="Q5KDC4"/>
<evidence type="ECO:0000256" key="4">
    <source>
        <dbReference type="PROSITE-ProRule" id="PRU00134"/>
    </source>
</evidence>
<gene>
    <name evidence="8" type="ordered locus">CNG04490</name>
</gene>
<name>Q5KDC4_CRYD1</name>
<dbReference type="InterPro" id="IPR002893">
    <property type="entry name" value="Znf_MYND"/>
</dbReference>
<dbReference type="InterPro" id="IPR001214">
    <property type="entry name" value="SET_dom"/>
</dbReference>
<feature type="domain" description="MYND-type" evidence="7">
    <location>
        <begin position="160"/>
        <end position="216"/>
    </location>
</feature>
<dbReference type="PROSITE" id="PS50280">
    <property type="entry name" value="SET"/>
    <property type="match status" value="1"/>
</dbReference>
<evidence type="ECO:0000313" key="9">
    <source>
        <dbReference type="Proteomes" id="UP000002149"/>
    </source>
</evidence>
<evidence type="ECO:0000259" key="7">
    <source>
        <dbReference type="PROSITE" id="PS50865"/>
    </source>
</evidence>
<dbReference type="HOGENOM" id="CLU_1304803_0_0_1"/>
<keyword evidence="2 4" id="KW-0863">Zinc-finger</keyword>
<dbReference type="Gene3D" id="2.170.270.10">
    <property type="entry name" value="SET domain"/>
    <property type="match status" value="1"/>
</dbReference>
<proteinExistence type="predicted"/>
<dbReference type="AlphaFoldDB" id="Q5KDC4"/>
<evidence type="ECO:0000313" key="8">
    <source>
        <dbReference type="EMBL" id="AAW44887.2"/>
    </source>
</evidence>
<dbReference type="GO" id="GO:0008270">
    <property type="term" value="F:zinc ion binding"/>
    <property type="evidence" value="ECO:0007669"/>
    <property type="project" value="UniProtKB-KW"/>
</dbReference>
<evidence type="ECO:0008006" key="10">
    <source>
        <dbReference type="Google" id="ProtNLM"/>
    </source>
</evidence>
<evidence type="ECO:0000256" key="3">
    <source>
        <dbReference type="ARBA" id="ARBA00022833"/>
    </source>
</evidence>
<dbReference type="PaxDb" id="214684-Q5KDC4"/>
<dbReference type="PROSITE" id="PS50865">
    <property type="entry name" value="ZF_MYND_2"/>
    <property type="match status" value="1"/>
</dbReference>
<evidence type="ECO:0000256" key="1">
    <source>
        <dbReference type="ARBA" id="ARBA00022723"/>
    </source>
</evidence>
<feature type="region of interest" description="Disordered" evidence="5">
    <location>
        <begin position="1"/>
        <end position="99"/>
    </location>
</feature>
<dbReference type="PANTHER" id="PTHR12197">
    <property type="entry name" value="HISTONE-LYSINE N-METHYLTRANSFERASE SMYD"/>
    <property type="match status" value="1"/>
</dbReference>
<sequence>MSNFQSLRATRTARQKSSVQNNARIVHEEAIGPGTNVSKSPDRQTIEQVSSSRENSCVRNDKDDQVLEEDTQESGSMSTIAPTAPTTTTETTKAKQVSGTKSKLTKLYEKELSGVGIEVRDIPGRGRGLVSTKSFKPGSRIMRLPPSVSVLGTPHLTTTCHGCFLTPSEKEIFLASGNISGKTVRVKLSRCSKCKTLHYCSRECQLADWPIHKQECTAFSRLRTMYHKTYPDRVEDEGDARWAGPEGVRAVGRLCWQRRAKMQAGKGKEDRDGWWDKLGLMESHVKQAPEKDIMKLASQVQHLEHYLSASKPLLPGEDPAVLHPSDMSDYGFNGVGDVLNLCSAIQVNAFTLTSPSLAPVGMSVSPLLALANHSCEPNAIAVFPKGGRDIYLVALNDIPPGEEILTSYIDTSTPYHHRQSELLSRYHFVCHCSLCQKSESTANGGQSWVDPRWCVRHGECSKEGKAAMPLENATGEVEVRCIACNQDFKVDADRVRKLVREGMSFLESDERGTLDKSYALKVLPTLLSHLLSLTPPSSHPTFALLRLHSLLLIPPSTFSELNLAISHLSSAYSASCISLPQNHPIQAVILAEWSKLLALDRVHNPEDEGQKGEDELVKRLEMAIVVGRRAVMSAQKGWGGDGGVVGVEMEGLVRSCEGELGLVRARRMGRV</sequence>
<dbReference type="Gene3D" id="1.10.220.160">
    <property type="match status" value="1"/>
</dbReference>
<dbReference type="eggNOG" id="KOG2084">
    <property type="taxonomic scope" value="Eukaryota"/>
</dbReference>
<dbReference type="Pfam" id="PF00856">
    <property type="entry name" value="SET"/>
    <property type="match status" value="1"/>
</dbReference>
<keyword evidence="1" id="KW-0479">Metal-binding</keyword>
<evidence type="ECO:0000256" key="2">
    <source>
        <dbReference type="ARBA" id="ARBA00022771"/>
    </source>
</evidence>
<dbReference type="PANTHER" id="PTHR12197:SF251">
    <property type="entry name" value="EG:BACR7C10.4 PROTEIN"/>
    <property type="match status" value="1"/>
</dbReference>
<evidence type="ECO:0000259" key="6">
    <source>
        <dbReference type="PROSITE" id="PS50280"/>
    </source>
</evidence>
<dbReference type="Proteomes" id="UP000002149">
    <property type="component" value="Chromosome 7"/>
</dbReference>
<dbReference type="STRING" id="214684.Q5KDC4"/>
<dbReference type="SMART" id="SM00317">
    <property type="entry name" value="SET"/>
    <property type="match status" value="1"/>
</dbReference>
<feature type="compositionally biased region" description="Polar residues" evidence="5">
    <location>
        <begin position="46"/>
        <end position="58"/>
    </location>
</feature>
<dbReference type="KEGG" id="cne:CNG04490"/>
<dbReference type="Pfam" id="PF01753">
    <property type="entry name" value="zf-MYND"/>
    <property type="match status" value="1"/>
</dbReference>
<dbReference type="InterPro" id="IPR046341">
    <property type="entry name" value="SET_dom_sf"/>
</dbReference>
<dbReference type="VEuPathDB" id="FungiDB:CNG04490"/>
<reference evidence="8 9" key="1">
    <citation type="journal article" date="2005" name="Science">
        <title>The genome of the basidiomycetous yeast and human pathogen Cryptococcus neoformans.</title>
        <authorList>
            <person name="Loftus B.J."/>
            <person name="Fung E."/>
            <person name="Roncaglia P."/>
            <person name="Rowley D."/>
            <person name="Amedeo P."/>
            <person name="Bruno D."/>
            <person name="Vamathevan J."/>
            <person name="Miranda M."/>
            <person name="Anderson I.J."/>
            <person name="Fraser J.A."/>
            <person name="Allen J.E."/>
            <person name="Bosdet I.E."/>
            <person name="Brent M.R."/>
            <person name="Chiu R."/>
            <person name="Doering T.L."/>
            <person name="Donlin M.J."/>
            <person name="D'Souza C.A."/>
            <person name="Fox D.S."/>
            <person name="Grinberg V."/>
            <person name="Fu J."/>
            <person name="Fukushima M."/>
            <person name="Haas B.J."/>
            <person name="Huang J.C."/>
            <person name="Janbon G."/>
            <person name="Jones S.J."/>
            <person name="Koo H.L."/>
            <person name="Krzywinski M.I."/>
            <person name="Kwon-Chung J.K."/>
            <person name="Lengeler K.B."/>
            <person name="Maiti R."/>
            <person name="Marra M.A."/>
            <person name="Marra R.E."/>
            <person name="Mathewson C.A."/>
            <person name="Mitchell T.G."/>
            <person name="Pertea M."/>
            <person name="Riggs F.R."/>
            <person name="Salzberg S.L."/>
            <person name="Schein J.E."/>
            <person name="Shvartsbeyn A."/>
            <person name="Shin H."/>
            <person name="Shumway M."/>
            <person name="Specht C.A."/>
            <person name="Suh B.B."/>
            <person name="Tenney A."/>
            <person name="Utterback T.R."/>
            <person name="Wickes B.L."/>
            <person name="Wortman J.R."/>
            <person name="Wye N.H."/>
            <person name="Kronstad J.W."/>
            <person name="Lodge J.K."/>
            <person name="Heitman J."/>
            <person name="Davis R.W."/>
            <person name="Fraser C.M."/>
            <person name="Hyman R.W."/>
        </authorList>
    </citation>
    <scope>NUCLEOTIDE SEQUENCE [LARGE SCALE GENOMIC DNA]</scope>
    <source>
        <strain evidence="9">JEC21 / ATCC MYA-565</strain>
    </source>
</reference>
<feature type="domain" description="SET" evidence="6">
    <location>
        <begin position="115"/>
        <end position="409"/>
    </location>
</feature>
<dbReference type="SUPFAM" id="SSF82199">
    <property type="entry name" value="SET domain"/>
    <property type="match status" value="1"/>
</dbReference>
<organism evidence="8 9">
    <name type="scientific">Cryptococcus deneoformans (strain JEC21 / ATCC MYA-565)</name>
    <name type="common">Cryptococcus neoformans var. neoformans serotype D</name>
    <dbReference type="NCBI Taxonomy" id="214684"/>
    <lineage>
        <taxon>Eukaryota</taxon>
        <taxon>Fungi</taxon>
        <taxon>Dikarya</taxon>
        <taxon>Basidiomycota</taxon>
        <taxon>Agaricomycotina</taxon>
        <taxon>Tremellomycetes</taxon>
        <taxon>Tremellales</taxon>
        <taxon>Cryptococcaceae</taxon>
        <taxon>Cryptococcus</taxon>
        <taxon>Cryptococcus neoformans species complex</taxon>
    </lineage>
</organism>
<evidence type="ECO:0000256" key="5">
    <source>
        <dbReference type="SAM" id="MobiDB-lite"/>
    </source>
</evidence>
<keyword evidence="9" id="KW-1185">Reference proteome</keyword>